<feature type="compositionally biased region" description="Polar residues" evidence="1">
    <location>
        <begin position="1"/>
        <end position="13"/>
    </location>
</feature>
<dbReference type="RefSeq" id="WP_169074556.1">
    <property type="nucleotide sequence ID" value="NZ_JABBXH010000002.1"/>
</dbReference>
<feature type="region of interest" description="Disordered" evidence="1">
    <location>
        <begin position="1"/>
        <end position="22"/>
    </location>
</feature>
<reference evidence="2 3" key="1">
    <citation type="submission" date="2020-04" db="EMBL/GenBank/DDBJ databases">
        <title>Thalassotalea sp. M1531, isolated from the surface of marine red alga.</title>
        <authorList>
            <person name="Pang L."/>
            <person name="Lu D.-C."/>
        </authorList>
    </citation>
    <scope>NUCLEOTIDE SEQUENCE [LARGE SCALE GENOMIC DNA]</scope>
    <source>
        <strain evidence="2 3">M1531</strain>
    </source>
</reference>
<keyword evidence="3" id="KW-1185">Reference proteome</keyword>
<feature type="region of interest" description="Disordered" evidence="1">
    <location>
        <begin position="53"/>
        <end position="87"/>
    </location>
</feature>
<evidence type="ECO:0000313" key="2">
    <source>
        <dbReference type="EMBL" id="NMP31226.1"/>
    </source>
</evidence>
<name>A0A7Y0LB79_9GAMM</name>
<gene>
    <name evidence="2" type="ORF">HII17_06605</name>
</gene>
<protein>
    <submittedName>
        <fullName evidence="2">Uncharacterized protein</fullName>
    </submittedName>
</protein>
<evidence type="ECO:0000313" key="3">
    <source>
        <dbReference type="Proteomes" id="UP000568664"/>
    </source>
</evidence>
<sequence length="87" mass="10316">MINSPVKRTNNKVVDTKSTNERKTPVNAYLKQKRARINKNFFQESNLWNGIDRRNGDERRKNNNIKTKRLDARCKRDRRASKLSITV</sequence>
<accession>A0A7Y0LB79</accession>
<dbReference type="EMBL" id="JABBXH010000002">
    <property type="protein sequence ID" value="NMP31226.1"/>
    <property type="molecule type" value="Genomic_DNA"/>
</dbReference>
<dbReference type="AlphaFoldDB" id="A0A7Y0LB79"/>
<dbReference type="Proteomes" id="UP000568664">
    <property type="component" value="Unassembled WGS sequence"/>
</dbReference>
<evidence type="ECO:0000256" key="1">
    <source>
        <dbReference type="SAM" id="MobiDB-lite"/>
    </source>
</evidence>
<comment type="caution">
    <text evidence="2">The sequence shown here is derived from an EMBL/GenBank/DDBJ whole genome shotgun (WGS) entry which is preliminary data.</text>
</comment>
<proteinExistence type="predicted"/>
<organism evidence="2 3">
    <name type="scientific">Thalassotalea algicola</name>
    <dbReference type="NCBI Taxonomy" id="2716224"/>
    <lineage>
        <taxon>Bacteria</taxon>
        <taxon>Pseudomonadati</taxon>
        <taxon>Pseudomonadota</taxon>
        <taxon>Gammaproteobacteria</taxon>
        <taxon>Alteromonadales</taxon>
        <taxon>Colwelliaceae</taxon>
        <taxon>Thalassotalea</taxon>
    </lineage>
</organism>